<feature type="region of interest" description="Disordered" evidence="1">
    <location>
        <begin position="2098"/>
        <end position="2118"/>
    </location>
</feature>
<feature type="region of interest" description="Disordered" evidence="1">
    <location>
        <begin position="445"/>
        <end position="479"/>
    </location>
</feature>
<feature type="region of interest" description="Disordered" evidence="1">
    <location>
        <begin position="1088"/>
        <end position="1193"/>
    </location>
</feature>
<dbReference type="PANTHER" id="PTHR24216:SF65">
    <property type="entry name" value="PAXILLIN-LIKE PROTEIN 1"/>
    <property type="match status" value="1"/>
</dbReference>
<dbReference type="Proteomes" id="UP000722791">
    <property type="component" value="Unassembled WGS sequence"/>
</dbReference>
<feature type="compositionally biased region" description="Low complexity" evidence="1">
    <location>
        <begin position="241"/>
        <end position="266"/>
    </location>
</feature>
<protein>
    <submittedName>
        <fullName evidence="2">Uncharacterized protein</fullName>
    </submittedName>
</protein>
<feature type="compositionally biased region" description="Polar residues" evidence="1">
    <location>
        <begin position="1088"/>
        <end position="1100"/>
    </location>
</feature>
<feature type="region of interest" description="Disordered" evidence="1">
    <location>
        <begin position="2368"/>
        <end position="2415"/>
    </location>
</feature>
<reference evidence="2" key="1">
    <citation type="journal article" date="2021" name="Proc. Natl. Acad. Sci. U.S.A.">
        <title>Three genomes in the algal genus Volvox reveal the fate of a haploid sex-determining region after a transition to homothallism.</title>
        <authorList>
            <person name="Yamamoto K."/>
            <person name="Hamaji T."/>
            <person name="Kawai-Toyooka H."/>
            <person name="Matsuzaki R."/>
            <person name="Takahashi F."/>
            <person name="Nishimura Y."/>
            <person name="Kawachi M."/>
            <person name="Noguchi H."/>
            <person name="Minakuchi Y."/>
            <person name="Umen J.G."/>
            <person name="Toyoda A."/>
            <person name="Nozaki H."/>
        </authorList>
    </citation>
    <scope>NUCLEOTIDE SEQUENCE</scope>
    <source>
        <strain evidence="2">NIES-3785</strain>
    </source>
</reference>
<feature type="compositionally biased region" description="Low complexity" evidence="1">
    <location>
        <begin position="820"/>
        <end position="835"/>
    </location>
</feature>
<feature type="non-terminal residue" evidence="2">
    <location>
        <position position="1"/>
    </location>
</feature>
<evidence type="ECO:0000313" key="3">
    <source>
        <dbReference type="Proteomes" id="UP000722791"/>
    </source>
</evidence>
<comment type="caution">
    <text evidence="2">The sequence shown here is derived from an EMBL/GenBank/DDBJ whole genome shotgun (WGS) entry which is preliminary data.</text>
</comment>
<feature type="region of interest" description="Disordered" evidence="1">
    <location>
        <begin position="108"/>
        <end position="150"/>
    </location>
</feature>
<feature type="region of interest" description="Disordered" evidence="1">
    <location>
        <begin position="895"/>
        <end position="922"/>
    </location>
</feature>
<feature type="region of interest" description="Disordered" evidence="1">
    <location>
        <begin position="237"/>
        <end position="268"/>
    </location>
</feature>
<feature type="region of interest" description="Disordered" evidence="1">
    <location>
        <begin position="2226"/>
        <end position="2257"/>
    </location>
</feature>
<feature type="region of interest" description="Disordered" evidence="1">
    <location>
        <begin position="351"/>
        <end position="404"/>
    </location>
</feature>
<feature type="compositionally biased region" description="Low complexity" evidence="1">
    <location>
        <begin position="1156"/>
        <end position="1169"/>
    </location>
</feature>
<evidence type="ECO:0000256" key="1">
    <source>
        <dbReference type="SAM" id="MobiDB-lite"/>
    </source>
</evidence>
<organism evidence="2 3">
    <name type="scientific">Volvox reticuliferus</name>
    <dbReference type="NCBI Taxonomy" id="1737510"/>
    <lineage>
        <taxon>Eukaryota</taxon>
        <taxon>Viridiplantae</taxon>
        <taxon>Chlorophyta</taxon>
        <taxon>core chlorophytes</taxon>
        <taxon>Chlorophyceae</taxon>
        <taxon>CS clade</taxon>
        <taxon>Chlamydomonadales</taxon>
        <taxon>Volvocaceae</taxon>
        <taxon>Volvox</taxon>
    </lineage>
</organism>
<feature type="compositionally biased region" description="Low complexity" evidence="1">
    <location>
        <begin position="108"/>
        <end position="121"/>
    </location>
</feature>
<dbReference type="PANTHER" id="PTHR24216">
    <property type="entry name" value="PAXILLIN-RELATED"/>
    <property type="match status" value="1"/>
</dbReference>
<sequence>DAAATLSSSTAAAAAALMPVPEVDEADAEFKALSDDDDEEDLKATTNWWAKIMERNRRYIEAKANGMADEAAEAAAASVRKSLASAGSDTASEPLQFPMALLGSLYDSPPASAGGTPSPASRRGGGKGTATPLSPVPPPTPPPEHKTTPAMRMGKALKGQTTPGPPSTALVATLREVVTDALVEVGATTDVAAAASVLTEEGTIAYQQVGPHALAELIKVLVDDKSMNTRHIRALMGNSFSRGSPNSTSGNSNGNGSSPGSNAGSRVDSKKKIVLSAVAEVGESSGAPTAPAVAAAVPTAPAIMLGGAAAAAAAAAASVSRQHHTTSRLAGPVGFGDGGNGAIGGIGGGGGAGGGAHTSGVSDMSAPSAVWGAPSTPTIATTGNAIGVGSSTGGTGSLRNTANDGSTAAGATTIATAAGGGGGTSPKNTTRVVAIGPTEEAVVAAEDGTGSGGGSGGGDSGKVAEEGVGAGEDGTGHDEADVDGVDGADVNGDDVGGPPQVYAARPKTPCMDAATLCAIRATLQDAGLASGELSGMLAPHGMGLSPDVQPQVLAHVAKILAEAGFNTEAIVAFLFPPEAEDDLEVAGYGFNQPLSEVQLQAMRVALSKAGVDDAMVDLVRSWTADIRTIQATSSALEASGFTPLEVQRFIAPAASTALIDALRRRGLTPAAAASLLRRDGKGLSLGLSPQELADAADAMAAAGFTPEQLVKAIGSDAASVPPLEPAGLDTCREALLSEGFTEEELDEVVLTDNGTALQDGIGAATMARVAMALANNGLTSETIRRFLRYDIVRAAKSRLPQRALRAMRSVVTETVRSGDDGPAGPDDPLLPDGSGVAPDAGVGMVAQIGGALVEALFNPSQIRAFLMPEDEAAGGGGEGSDGGGGETANAVVAASLEPDPGPLGKPPGKSVGSGVGRTRGSRRQYLSPRDVVVFRSVLMASGFSTQDIIEIVRPDGRGLDPDADPELASKAVAALSAAGFKGHEIQLFLQLRDPAIALTPSETAAARSALVTGGFTRPQLEDLLRRDGLGLVSDPEPDPYVMSQVAVVLAEAGFPTFHICQYLAPAMPLVPVRVLAVGRYFGQSVSGNLQPSISMRSNSHAARDKPWNIVNTTEDGRLLPEADVSDDEDDRKAEEEAAAALATAMAERRRKREAEAAGTAVEAEAGASAEQDEVPPPSPAPAPEVKEEVEPEADPYDWVALPSAVLQAMREAVDRRCKGLTMKQLRQLAPQMGDPSATAAGPNAGAATVGGTWLPLDTEVTARVVRALSLEGFSTEQIRRFFMQPVAAAAAAGVREAEVFDHVPPALMFLIRALLKSSGFTDQHLSNLLSDDRRRLDPDWDVESAVMMVSALARAGFSSQLIRLLLTTGPPVGALTPNELGTINEALLEAGFSRRQLRLVLRPDHSGPGRNADATTLAQMASAMSQASCTAGQLCQFLGPCPAAFTKPVPLPLLSPLLALINGPATGPPTASSTILTASIAGITPSASVALSSTTASTSSAVIMPTGSLNLSISPSQPAVQSGSGIPVTAGPSAIAGGNGSNSAATVAAGAVLDSRSVMDIRNVAASCGFSSRVLADMIRPDGRGLQRHADPRVIDRVGLHMVNQGFTPAQIYRFLLPNGGCEYGQLDPPTAAAVRAVLLAAGFSHADLKNLLVNGNTITPNASAATIAALSYSLAASGATADQIRHLLRPPPGAVFAPAAAPAAGAGAGGDSVSSLAVTVLKGLMTSGYEDHQLDLILRKDGTALRADVGPLRLAQMVAALAAADVSASAIRLFVRPLGGVQPAVAVSLKAALEQCPGFDRQRVEAAFSPETYELGPSVEPSTLADIANALSSSGISGEVIKQLISLPPGPNPSSVPPPPPQAPPVADTTGMAPPEAQAPVPPAVAPPSSPAPLLRSRAAGGAAIGRLHPTLPFTKMLAMRETILARWADSTPTPTELMEMRDPAKVVVALADAGYPSEEIRAFVGTDPKILNSPAVVRSSGPLPPGTTTAAAMAVASGANGNGFVAAVLARSGGSTAPMRMSDPGSVRTNAKLRNPLMAVNDRNGSNRRNTLSLQFPGSGAHAVRFTADGSPFSDREPGGSPLRAAAAAPILGSISEQPSGVGAAPPPPPPPQAWADFEYRLGARGSGGGGSDGPAAAGSDSAAVMIGSDSTVAMLGTPLTAEQMLAWLAGVRHLVPYGHMESFPPGLENQFASYLRRVLLRLVGNEVLRIAVDEAIGVGAAATASGPSDMVPEPAGGGSGPAGEAGHLPGRRDSKPARTRVVVKLLAVLLGGLLRRPTRGSEAQSWPNGGGGGVIGSGAGEEDDYTAGCSDSVLAARAAAISYVLAEVLNKAQGNGGGGLPPNAVAPTVLRFLILSAVRRGVLPSSEFPAADGSENTSTSLPRPPHQPPPPPSTAPLPASAGAAASPAGHRNRGVCVRFPRVMPEPGERRRAATVAAPVCSTVGARRSCTVHCRNESTRPLPPPRQAVRGRRCLHGRCSVRSYTPTHRHRCTSHPRRRRWRQGRRRRLAGCRHSGDWSWICHPAPPERRHPRHQVTPSGRQQQPPPPSALLGRRCRHAVRTV</sequence>
<feature type="region of interest" description="Disordered" evidence="1">
    <location>
        <begin position="2281"/>
        <end position="2302"/>
    </location>
</feature>
<feature type="region of interest" description="Disordered" evidence="1">
    <location>
        <begin position="2525"/>
        <end position="2565"/>
    </location>
</feature>
<name>A0A8J4GCW6_9CHLO</name>
<feature type="region of interest" description="Disordered" evidence="1">
    <location>
        <begin position="813"/>
        <end position="836"/>
    </location>
</feature>
<dbReference type="EMBL" id="BNCQ01000016">
    <property type="protein sequence ID" value="GIM04704.1"/>
    <property type="molecule type" value="Genomic_DNA"/>
</dbReference>
<feature type="compositionally biased region" description="Pro residues" evidence="1">
    <location>
        <begin position="1849"/>
        <end position="1865"/>
    </location>
</feature>
<feature type="compositionally biased region" description="Gly residues" evidence="1">
    <location>
        <begin position="449"/>
        <end position="460"/>
    </location>
</feature>
<accession>A0A8J4GCW6</accession>
<feature type="compositionally biased region" description="Basic residues" evidence="1">
    <location>
        <begin position="2556"/>
        <end position="2565"/>
    </location>
</feature>
<feature type="region of interest" description="Disordered" evidence="1">
    <location>
        <begin position="1845"/>
        <end position="1893"/>
    </location>
</feature>
<feature type="compositionally biased region" description="Pro residues" evidence="1">
    <location>
        <begin position="1881"/>
        <end position="1892"/>
    </location>
</feature>
<feature type="compositionally biased region" description="Pro residues" evidence="1">
    <location>
        <begin position="2385"/>
        <end position="2398"/>
    </location>
</feature>
<feature type="compositionally biased region" description="Gly residues" evidence="1">
    <location>
        <begin position="2291"/>
        <end position="2302"/>
    </location>
</feature>
<evidence type="ECO:0000313" key="2">
    <source>
        <dbReference type="EMBL" id="GIM04704.1"/>
    </source>
</evidence>
<proteinExistence type="predicted"/>
<feature type="compositionally biased region" description="Polar residues" evidence="1">
    <location>
        <begin position="375"/>
        <end position="384"/>
    </location>
</feature>
<gene>
    <name evidence="2" type="ORF">Vretimale_9206</name>
</gene>
<feature type="compositionally biased region" description="Low complexity" evidence="1">
    <location>
        <begin position="2399"/>
        <end position="2412"/>
    </location>
</feature>